<feature type="region of interest" description="Disordered" evidence="1">
    <location>
        <begin position="586"/>
        <end position="634"/>
    </location>
</feature>
<name>A0A2V0P4H5_9CHLO</name>
<keyword evidence="3" id="KW-1185">Reference proteome</keyword>
<proteinExistence type="predicted"/>
<evidence type="ECO:0000313" key="2">
    <source>
        <dbReference type="EMBL" id="GBF91985.1"/>
    </source>
</evidence>
<gene>
    <name evidence="2" type="ORF">Rsub_04709</name>
</gene>
<evidence type="ECO:0000313" key="3">
    <source>
        <dbReference type="Proteomes" id="UP000247498"/>
    </source>
</evidence>
<feature type="compositionally biased region" description="Low complexity" evidence="1">
    <location>
        <begin position="464"/>
        <end position="475"/>
    </location>
</feature>
<accession>A0A2V0P4H5</accession>
<dbReference type="Proteomes" id="UP000247498">
    <property type="component" value="Unassembled WGS sequence"/>
</dbReference>
<feature type="compositionally biased region" description="Low complexity" evidence="1">
    <location>
        <begin position="597"/>
        <end position="608"/>
    </location>
</feature>
<feature type="compositionally biased region" description="Basic and acidic residues" evidence="1">
    <location>
        <begin position="429"/>
        <end position="443"/>
    </location>
</feature>
<dbReference type="AlphaFoldDB" id="A0A2V0P4H5"/>
<comment type="caution">
    <text evidence="2">The sequence shown here is derived from an EMBL/GenBank/DDBJ whole genome shotgun (WGS) entry which is preliminary data.</text>
</comment>
<feature type="region of interest" description="Disordered" evidence="1">
    <location>
        <begin position="410"/>
        <end position="481"/>
    </location>
</feature>
<sequence length="634" mass="66607">MERLSSESAPSSERVGRMVAEALSFDAHLSKFQSSSLRFEHATERFLHVLEPILRAPLPRVWSHVEGGLAEPIRAPVSHAHGHTVGGDALFDGLDEARGYFHSKLMGDVLGPVDAWREQLRVVEARMPELHKLQSSAIRSGEKLRAAKARYERRAASAREDEEYEATHVSGEGPRRRRRRGGGGARRNPLTACFTAMPGYAEEEGEEEEAVAAGATPRAYHPGDLGEGMAREVEAEDAGTKLTRKQRKYDALLEDFSQQEALVGSQLGGLARDAAWTKSYAAATLLVAKEAMQARFLGGISVASMGKTKQPLPSFAARRPAEFEGVLRDNLALAAELPEGMEAGRIAAAPGVEPTGMLLLPERVTAHRATAQPLETHARPDVSGLERVATPPAGAADVSLATAQRVAGAQAERRAAAAPLAPPPLAPEPYHERRGYEPPRERAAPPPAPAFEAAAEPPRRRAPEAGAAPGFGDEALPPTILETAAPPAPFAEAARPSAGAAAAAAAGAGGEVCARREFSVVEDRPILKERVERVVEHRPVEKQYVTETVFTGERAVPAATPETPVGPVQERIVEAAEPGPACPAGLRAPGPAGGAAGAAAAAAAAAGEGAEGEVQKHWAPGAGGIEPHGEPMAA</sequence>
<organism evidence="2 3">
    <name type="scientific">Raphidocelis subcapitata</name>
    <dbReference type="NCBI Taxonomy" id="307507"/>
    <lineage>
        <taxon>Eukaryota</taxon>
        <taxon>Viridiplantae</taxon>
        <taxon>Chlorophyta</taxon>
        <taxon>core chlorophytes</taxon>
        <taxon>Chlorophyceae</taxon>
        <taxon>CS clade</taxon>
        <taxon>Sphaeropleales</taxon>
        <taxon>Selenastraceae</taxon>
        <taxon>Raphidocelis</taxon>
    </lineage>
</organism>
<dbReference type="EMBL" id="BDRX01000028">
    <property type="protein sequence ID" value="GBF91985.1"/>
    <property type="molecule type" value="Genomic_DNA"/>
</dbReference>
<feature type="region of interest" description="Disordered" evidence="1">
    <location>
        <begin position="154"/>
        <end position="189"/>
    </location>
</feature>
<protein>
    <recommendedName>
        <fullName evidence="4">BAR domain-containing protein</fullName>
    </recommendedName>
</protein>
<evidence type="ECO:0000256" key="1">
    <source>
        <dbReference type="SAM" id="MobiDB-lite"/>
    </source>
</evidence>
<dbReference type="InParanoid" id="A0A2V0P4H5"/>
<reference evidence="2 3" key="1">
    <citation type="journal article" date="2018" name="Sci. Rep.">
        <title>Raphidocelis subcapitata (=Pseudokirchneriella subcapitata) provides an insight into genome evolution and environmental adaptations in the Sphaeropleales.</title>
        <authorList>
            <person name="Suzuki S."/>
            <person name="Yamaguchi H."/>
            <person name="Nakajima N."/>
            <person name="Kawachi M."/>
        </authorList>
    </citation>
    <scope>NUCLEOTIDE SEQUENCE [LARGE SCALE GENOMIC DNA]</scope>
    <source>
        <strain evidence="2 3">NIES-35</strain>
    </source>
</reference>
<dbReference type="OrthoDB" id="540870at2759"/>
<evidence type="ECO:0008006" key="4">
    <source>
        <dbReference type="Google" id="ProtNLM"/>
    </source>
</evidence>